<dbReference type="AlphaFoldDB" id="A0A369KBE2"/>
<keyword evidence="2" id="KW-1185">Reference proteome</keyword>
<protein>
    <submittedName>
        <fullName evidence="1">Uncharacterized protein</fullName>
    </submittedName>
</protein>
<dbReference type="Proteomes" id="UP000076154">
    <property type="component" value="Unassembled WGS sequence"/>
</dbReference>
<name>A0A369KBE2_HYPMA</name>
<gene>
    <name evidence="1" type="ORF">Hypma_012370</name>
</gene>
<sequence>MSIQIQSLKLVHPKIDAISESVELFTSVPACWNFAGVQKVVIRLLPPVVLVPQHVVQSLARHRSCDEQTMISDIDIHL</sequence>
<dbReference type="InParanoid" id="A0A369KBE2"/>
<evidence type="ECO:0000313" key="2">
    <source>
        <dbReference type="Proteomes" id="UP000076154"/>
    </source>
</evidence>
<organism evidence="1 2">
    <name type="scientific">Hypsizygus marmoreus</name>
    <name type="common">White beech mushroom</name>
    <name type="synonym">Agaricus marmoreus</name>
    <dbReference type="NCBI Taxonomy" id="39966"/>
    <lineage>
        <taxon>Eukaryota</taxon>
        <taxon>Fungi</taxon>
        <taxon>Dikarya</taxon>
        <taxon>Basidiomycota</taxon>
        <taxon>Agaricomycotina</taxon>
        <taxon>Agaricomycetes</taxon>
        <taxon>Agaricomycetidae</taxon>
        <taxon>Agaricales</taxon>
        <taxon>Tricholomatineae</taxon>
        <taxon>Lyophyllaceae</taxon>
        <taxon>Hypsizygus</taxon>
    </lineage>
</organism>
<proteinExistence type="predicted"/>
<reference evidence="1" key="1">
    <citation type="submission" date="2018-04" db="EMBL/GenBank/DDBJ databases">
        <title>Whole genome sequencing of Hypsizygus marmoreus.</title>
        <authorList>
            <person name="Choi I.-G."/>
            <person name="Min B."/>
            <person name="Kim J.-G."/>
            <person name="Kim S."/>
            <person name="Oh Y.-L."/>
            <person name="Kong W.-S."/>
            <person name="Park H."/>
            <person name="Jeong J."/>
            <person name="Song E.-S."/>
        </authorList>
    </citation>
    <scope>NUCLEOTIDE SEQUENCE [LARGE SCALE GENOMIC DNA]</scope>
    <source>
        <strain evidence="1">51987-8</strain>
    </source>
</reference>
<dbReference type="EMBL" id="LUEZ02000007">
    <property type="protein sequence ID" value="RDB30187.1"/>
    <property type="molecule type" value="Genomic_DNA"/>
</dbReference>
<comment type="caution">
    <text evidence="1">The sequence shown here is derived from an EMBL/GenBank/DDBJ whole genome shotgun (WGS) entry which is preliminary data.</text>
</comment>
<accession>A0A369KBE2</accession>
<evidence type="ECO:0000313" key="1">
    <source>
        <dbReference type="EMBL" id="RDB30187.1"/>
    </source>
</evidence>